<keyword evidence="7 8" id="KW-0472">Membrane</keyword>
<comment type="similarity">
    <text evidence="2">Belongs to the AmiS/UreI family.</text>
</comment>
<keyword evidence="3" id="KW-0813">Transport</keyword>
<dbReference type="Gene3D" id="1.25.40.600">
    <property type="match status" value="1"/>
</dbReference>
<feature type="transmembrane region" description="Helical" evidence="8">
    <location>
        <begin position="29"/>
        <end position="48"/>
    </location>
</feature>
<comment type="subcellular location">
    <subcellularLocation>
        <location evidence="1">Cell membrane</location>
        <topology evidence="1">Multi-pass membrane protein</topology>
    </subcellularLocation>
</comment>
<protein>
    <submittedName>
        <fullName evidence="9">Uncharacterized protein</fullName>
    </submittedName>
</protein>
<accession>A0A1L3GFW3</accession>
<feature type="transmembrane region" description="Helical" evidence="8">
    <location>
        <begin position="82"/>
        <end position="101"/>
    </location>
</feature>
<feature type="transmembrane region" description="Helical" evidence="8">
    <location>
        <begin position="132"/>
        <end position="153"/>
    </location>
</feature>
<evidence type="ECO:0000256" key="4">
    <source>
        <dbReference type="ARBA" id="ARBA00022475"/>
    </source>
</evidence>
<evidence type="ECO:0000256" key="5">
    <source>
        <dbReference type="ARBA" id="ARBA00022692"/>
    </source>
</evidence>
<organism evidence="9 10">
    <name type="scientific">Syntrophotalea acetylenica</name>
    <name type="common">Pelobacter acetylenicus</name>
    <dbReference type="NCBI Taxonomy" id="29542"/>
    <lineage>
        <taxon>Bacteria</taxon>
        <taxon>Pseudomonadati</taxon>
        <taxon>Thermodesulfobacteriota</taxon>
        <taxon>Desulfuromonadia</taxon>
        <taxon>Desulfuromonadales</taxon>
        <taxon>Syntrophotaleaceae</taxon>
        <taxon>Syntrophotalea</taxon>
    </lineage>
</organism>
<dbReference type="Proteomes" id="UP000182264">
    <property type="component" value="Chromosome"/>
</dbReference>
<keyword evidence="6 8" id="KW-1133">Transmembrane helix</keyword>
<feature type="transmembrane region" description="Helical" evidence="8">
    <location>
        <begin position="54"/>
        <end position="75"/>
    </location>
</feature>
<evidence type="ECO:0000256" key="8">
    <source>
        <dbReference type="SAM" id="Phobius"/>
    </source>
</evidence>
<proteinExistence type="inferred from homology"/>
<evidence type="ECO:0000256" key="7">
    <source>
        <dbReference type="ARBA" id="ARBA00023136"/>
    </source>
</evidence>
<evidence type="ECO:0000256" key="6">
    <source>
        <dbReference type="ARBA" id="ARBA00022989"/>
    </source>
</evidence>
<feature type="transmembrane region" description="Helical" evidence="8">
    <location>
        <begin position="107"/>
        <end position="125"/>
    </location>
</feature>
<sequence length="160" mass="17016">MTPALLVMISMMWIPLGMLFLGQGDAKSSGFTTGLVGILTIIGGFFQAAQGDLLTAAALLVFGLLYLQVAHALLTGVTDMRTVGWGAVTVGIVCLITALIVGSGYLFFMFITFVILCLAVFLNCYGKLSGKIVGYMLIVLALICLIYPAYALMGHYSLPF</sequence>
<evidence type="ECO:0000256" key="2">
    <source>
        <dbReference type="ARBA" id="ARBA00010068"/>
    </source>
</evidence>
<dbReference type="EMBL" id="CP015518">
    <property type="protein sequence ID" value="APG24843.1"/>
    <property type="molecule type" value="Genomic_DNA"/>
</dbReference>
<feature type="transmembrane region" description="Helical" evidence="8">
    <location>
        <begin position="6"/>
        <end position="22"/>
    </location>
</feature>
<gene>
    <name evidence="9" type="ORF">A7E75_07260</name>
</gene>
<dbReference type="InterPro" id="IPR003211">
    <property type="entry name" value="AmiSUreI_transpt"/>
</dbReference>
<evidence type="ECO:0000313" key="9">
    <source>
        <dbReference type="EMBL" id="APG24843.1"/>
    </source>
</evidence>
<keyword evidence="10" id="KW-1185">Reference proteome</keyword>
<dbReference type="KEGG" id="pace:A6070_01220"/>
<dbReference type="RefSeq" id="WP_072286690.1">
    <property type="nucleotide sequence ID" value="NZ_CP015455.1"/>
</dbReference>
<keyword evidence="4" id="KW-1003">Cell membrane</keyword>
<dbReference type="InterPro" id="IPR038523">
    <property type="entry name" value="AmiSUreI_transpt_sf"/>
</dbReference>
<evidence type="ECO:0000313" key="10">
    <source>
        <dbReference type="Proteomes" id="UP000182264"/>
    </source>
</evidence>
<reference evidence="9 10" key="1">
    <citation type="journal article" date="2017" name="Genome Announc.">
        <title>Complete Genome Sequences of Two Acetylene-Fermenting Pelobacter acetylenicus Strains.</title>
        <authorList>
            <person name="Sutton J.M."/>
            <person name="Baesman S.M."/>
            <person name="Fierst J.L."/>
            <person name="Poret-Peterson A.T."/>
            <person name="Oremland R.S."/>
            <person name="Dunlap D.S."/>
            <person name="Akob D.M."/>
        </authorList>
    </citation>
    <scope>NUCLEOTIDE SEQUENCE [LARGE SCALE GENOMIC DNA]</scope>
    <source>
        <strain evidence="9 10">DSM 3247</strain>
    </source>
</reference>
<keyword evidence="5 8" id="KW-0812">Transmembrane</keyword>
<dbReference type="Pfam" id="PF02293">
    <property type="entry name" value="AmiS_UreI"/>
    <property type="match status" value="1"/>
</dbReference>
<evidence type="ECO:0000256" key="3">
    <source>
        <dbReference type="ARBA" id="ARBA00022448"/>
    </source>
</evidence>
<dbReference type="GO" id="GO:0005886">
    <property type="term" value="C:plasma membrane"/>
    <property type="evidence" value="ECO:0007669"/>
    <property type="project" value="UniProtKB-SubCell"/>
</dbReference>
<dbReference type="OrthoDB" id="5453830at2"/>
<evidence type="ECO:0000256" key="1">
    <source>
        <dbReference type="ARBA" id="ARBA00004651"/>
    </source>
</evidence>
<dbReference type="AlphaFoldDB" id="A0A1L3GFW3"/>
<name>A0A1L3GFW3_SYNAC</name>